<dbReference type="SMART" id="SM00850">
    <property type="entry name" value="LytTR"/>
    <property type="match status" value="1"/>
</dbReference>
<dbReference type="AlphaFoldDB" id="A0A1I0MQM7"/>
<gene>
    <name evidence="2" type="ORF">SAMN05421659_10236</name>
</gene>
<keyword evidence="2" id="KW-0238">DNA-binding</keyword>
<evidence type="ECO:0000313" key="2">
    <source>
        <dbReference type="EMBL" id="SEV90454.1"/>
    </source>
</evidence>
<organism evidence="2 3">
    <name type="scientific">[Clostridium] fimetarium</name>
    <dbReference type="NCBI Taxonomy" id="99656"/>
    <lineage>
        <taxon>Bacteria</taxon>
        <taxon>Bacillati</taxon>
        <taxon>Bacillota</taxon>
        <taxon>Clostridia</taxon>
        <taxon>Lachnospirales</taxon>
        <taxon>Lachnospiraceae</taxon>
    </lineage>
</organism>
<dbReference type="Gene3D" id="2.40.50.1020">
    <property type="entry name" value="LytTr DNA-binding domain"/>
    <property type="match status" value="1"/>
</dbReference>
<dbReference type="EMBL" id="FOJI01000002">
    <property type="protein sequence ID" value="SEV90454.1"/>
    <property type="molecule type" value="Genomic_DNA"/>
</dbReference>
<feature type="domain" description="HTH LytTR-type" evidence="1">
    <location>
        <begin position="27"/>
        <end position="126"/>
    </location>
</feature>
<name>A0A1I0MQM7_9FIRM</name>
<proteinExistence type="predicted"/>
<sequence>MVKPFSKEEIEDTFNNISRLLIEENTIEFKSGYDMNAVKIKDIRFINSEARKLKVITINSEESFYGKIDDYIVRFEDAGLIRIHKSCVINPMHIFRYTYDLVIMNDGSELNISKPYKTKARQQLMNIWRQKNDKFINH</sequence>
<dbReference type="InterPro" id="IPR007492">
    <property type="entry name" value="LytTR_DNA-bd_dom"/>
</dbReference>
<evidence type="ECO:0000259" key="1">
    <source>
        <dbReference type="PROSITE" id="PS50930"/>
    </source>
</evidence>
<reference evidence="2 3" key="1">
    <citation type="submission" date="2016-10" db="EMBL/GenBank/DDBJ databases">
        <authorList>
            <person name="de Groot N.N."/>
        </authorList>
    </citation>
    <scope>NUCLEOTIDE SEQUENCE [LARGE SCALE GENOMIC DNA]</scope>
    <source>
        <strain evidence="2 3">DSM 9179</strain>
    </source>
</reference>
<protein>
    <submittedName>
        <fullName evidence="2">LytTr DNA-binding domain-containing protein</fullName>
    </submittedName>
</protein>
<dbReference type="Pfam" id="PF04397">
    <property type="entry name" value="LytTR"/>
    <property type="match status" value="1"/>
</dbReference>
<accession>A0A1I0MQM7</accession>
<keyword evidence="3" id="KW-1185">Reference proteome</keyword>
<dbReference type="Proteomes" id="UP000199701">
    <property type="component" value="Unassembled WGS sequence"/>
</dbReference>
<dbReference type="GO" id="GO:0003677">
    <property type="term" value="F:DNA binding"/>
    <property type="evidence" value="ECO:0007669"/>
    <property type="project" value="UniProtKB-KW"/>
</dbReference>
<dbReference type="STRING" id="99656.SAMN05421659_10236"/>
<dbReference type="PROSITE" id="PS50930">
    <property type="entry name" value="HTH_LYTTR"/>
    <property type="match status" value="1"/>
</dbReference>
<evidence type="ECO:0000313" key="3">
    <source>
        <dbReference type="Proteomes" id="UP000199701"/>
    </source>
</evidence>